<protein>
    <recommendedName>
        <fullName evidence="1">Trypsin-co-occurring domain-containing protein</fullName>
    </recommendedName>
</protein>
<dbReference type="STRING" id="765420.OSCT_0074"/>
<evidence type="ECO:0000259" key="1">
    <source>
        <dbReference type="Pfam" id="PF19493"/>
    </source>
</evidence>
<dbReference type="NCBIfam" id="NF041216">
    <property type="entry name" value="CU044_2847_fam"/>
    <property type="match status" value="1"/>
</dbReference>
<evidence type="ECO:0000313" key="2">
    <source>
        <dbReference type="EMBL" id="EFO82075.1"/>
    </source>
</evidence>
<dbReference type="Pfam" id="PF19493">
    <property type="entry name" value="Trypco1"/>
    <property type="match status" value="1"/>
</dbReference>
<dbReference type="EMBL" id="ADVR01000002">
    <property type="protein sequence ID" value="EFO82075.1"/>
    <property type="molecule type" value="Genomic_DNA"/>
</dbReference>
<accession>E1I9S3</accession>
<name>E1I9S3_9CHLR</name>
<reference evidence="2 3" key="1">
    <citation type="journal article" date="2011" name="J. Bacteriol.">
        <title>Draft genome sequence of the anoxygenic filamentous phototrophic bacterium Oscillochloris trichoides subsp. DG-6.</title>
        <authorList>
            <person name="Kuznetsov B.B."/>
            <person name="Ivanovsky R.N."/>
            <person name="Keppen O.I."/>
            <person name="Sukhacheva M.V."/>
            <person name="Bumazhkin B.K."/>
            <person name="Patutina E.O."/>
            <person name="Beletsky A.V."/>
            <person name="Mardanov A.V."/>
            <person name="Baslerov R.V."/>
            <person name="Panteleeva A.N."/>
            <person name="Kolganova T.V."/>
            <person name="Ravin N.V."/>
            <person name="Skryabin K.G."/>
        </authorList>
    </citation>
    <scope>NUCLEOTIDE SEQUENCE [LARGE SCALE GENOMIC DNA]</scope>
    <source>
        <strain evidence="2 3">DG-6</strain>
    </source>
</reference>
<feature type="domain" description="Trypsin-co-occurring" evidence="1">
    <location>
        <begin position="7"/>
        <end position="100"/>
    </location>
</feature>
<dbReference type="InterPro" id="IPR045794">
    <property type="entry name" value="Trypco1"/>
</dbReference>
<dbReference type="OrthoDB" id="5772934at2"/>
<dbReference type="Proteomes" id="UP000054010">
    <property type="component" value="Unassembled WGS sequence"/>
</dbReference>
<comment type="caution">
    <text evidence="2">The sequence shown here is derived from an EMBL/GenBank/DDBJ whole genome shotgun (WGS) entry which is preliminary data.</text>
</comment>
<organism evidence="2 3">
    <name type="scientific">Oscillochloris trichoides DG-6</name>
    <dbReference type="NCBI Taxonomy" id="765420"/>
    <lineage>
        <taxon>Bacteria</taxon>
        <taxon>Bacillati</taxon>
        <taxon>Chloroflexota</taxon>
        <taxon>Chloroflexia</taxon>
        <taxon>Chloroflexales</taxon>
        <taxon>Chloroflexineae</taxon>
        <taxon>Oscillochloridaceae</taxon>
        <taxon>Oscillochloris</taxon>
    </lineage>
</organism>
<evidence type="ECO:0000313" key="3">
    <source>
        <dbReference type="Proteomes" id="UP000054010"/>
    </source>
</evidence>
<sequence length="109" mass="11869">MATKLIRLADGTMIEVEAKPNEPQQISSDQARRVEETIERIKPLLINACRPAVAAWNELSQEMLIDQAEVELGLGFEGEAGIPYLAKGSANANLTIKLTIKPKPSEGNL</sequence>
<dbReference type="HOGENOM" id="CLU_2181225_0_0_0"/>
<proteinExistence type="predicted"/>
<dbReference type="AlphaFoldDB" id="E1I9S3"/>
<gene>
    <name evidence="2" type="ORF">OSCT_0074</name>
</gene>
<keyword evidence="3" id="KW-1185">Reference proteome</keyword>
<dbReference type="eggNOG" id="ENOG50333B3">
    <property type="taxonomic scope" value="Bacteria"/>
</dbReference>